<dbReference type="Proteomes" id="UP001176471">
    <property type="component" value="Unassembled WGS sequence"/>
</dbReference>
<gene>
    <name evidence="1" type="ORF">Q4610_15125</name>
</gene>
<dbReference type="InterPro" id="IPR029068">
    <property type="entry name" value="Glyas_Bleomycin-R_OHBP_Dase"/>
</dbReference>
<dbReference type="Gene3D" id="3.10.180.10">
    <property type="entry name" value="2,3-Dihydroxybiphenyl 1,2-Dioxygenase, domain 1"/>
    <property type="match status" value="1"/>
</dbReference>
<dbReference type="RefSeq" id="WP_304536801.1">
    <property type="nucleotide sequence ID" value="NZ_JAUQOM010000008.1"/>
</dbReference>
<dbReference type="Pfam" id="PF13669">
    <property type="entry name" value="Glyoxalase_4"/>
    <property type="match status" value="1"/>
</dbReference>
<evidence type="ECO:0000313" key="1">
    <source>
        <dbReference type="EMBL" id="MDO7836381.1"/>
    </source>
</evidence>
<protein>
    <submittedName>
        <fullName evidence="1">VOC family protein</fullName>
    </submittedName>
</protein>
<evidence type="ECO:0000313" key="2">
    <source>
        <dbReference type="Proteomes" id="UP001176471"/>
    </source>
</evidence>
<reference evidence="1" key="1">
    <citation type="submission" date="2023-07" db="EMBL/GenBank/DDBJ databases">
        <title>Bacterial whole genome sequence for Sphingobium sp. HBC34.</title>
        <authorList>
            <person name="Le V."/>
            <person name="Ko S.-R."/>
            <person name="Ahn C.-Y."/>
            <person name="Oh H.-M."/>
        </authorList>
    </citation>
    <scope>NUCLEOTIDE SEQUENCE</scope>
    <source>
        <strain evidence="1">HBC34</strain>
    </source>
</reference>
<dbReference type="EMBL" id="JAUQOM010000008">
    <property type="protein sequence ID" value="MDO7836381.1"/>
    <property type="molecule type" value="Genomic_DNA"/>
</dbReference>
<name>A0ABT8ZSF4_9SPHN</name>
<dbReference type="SUPFAM" id="SSF54593">
    <property type="entry name" value="Glyoxalase/Bleomycin resistance protein/Dihydroxybiphenyl dioxygenase"/>
    <property type="match status" value="1"/>
</dbReference>
<keyword evidence="2" id="KW-1185">Reference proteome</keyword>
<comment type="caution">
    <text evidence="1">The sequence shown here is derived from an EMBL/GenBank/DDBJ whole genome shotgun (WGS) entry which is preliminary data.</text>
</comment>
<organism evidence="1 2">
    <name type="scientific">Sphingobium cyanobacteriorum</name>
    <dbReference type="NCBI Taxonomy" id="3063954"/>
    <lineage>
        <taxon>Bacteria</taxon>
        <taxon>Pseudomonadati</taxon>
        <taxon>Pseudomonadota</taxon>
        <taxon>Alphaproteobacteria</taxon>
        <taxon>Sphingomonadales</taxon>
        <taxon>Sphingomonadaceae</taxon>
        <taxon>Sphingobium</taxon>
    </lineage>
</organism>
<accession>A0ABT8ZSF4</accession>
<proteinExistence type="predicted"/>
<sequence>MLVHGDFFQIGVVVHDIDEGMARYRALMGVGPFWRLDTDYQGRYRDWTGRFANRNAFARWGNVYLEMVEPVVGEGNAKEWLHMRGEGIFHLGYAVDDMAQRPGGAECVFESFGATLPDGGAAVIHLDTVAPLGYYLEITHRPMAEAINARIDEELARLQP</sequence>